<dbReference type="Proteomes" id="UP000287651">
    <property type="component" value="Unassembled WGS sequence"/>
</dbReference>
<proteinExistence type="predicted"/>
<protein>
    <submittedName>
        <fullName evidence="2">Uncharacterized protein</fullName>
    </submittedName>
</protein>
<reference evidence="2 3" key="1">
    <citation type="journal article" date="2014" name="Agronomy (Basel)">
        <title>A Draft Genome Sequence for Ensete ventricosum, the Drought-Tolerant Tree Against Hunger.</title>
        <authorList>
            <person name="Harrison J."/>
            <person name="Moore K.A."/>
            <person name="Paszkiewicz K."/>
            <person name="Jones T."/>
            <person name="Grant M."/>
            <person name="Ambacheew D."/>
            <person name="Muzemil S."/>
            <person name="Studholme D.J."/>
        </authorList>
    </citation>
    <scope>NUCLEOTIDE SEQUENCE [LARGE SCALE GENOMIC DNA]</scope>
</reference>
<comment type="caution">
    <text evidence="2">The sequence shown here is derived from an EMBL/GenBank/DDBJ whole genome shotgun (WGS) entry which is preliminary data.</text>
</comment>
<dbReference type="EMBL" id="AMZH03009012">
    <property type="protein sequence ID" value="RRT57754.1"/>
    <property type="molecule type" value="Genomic_DNA"/>
</dbReference>
<sequence length="81" mass="8779">MGEPLASGRSEDDAVGNSPGVCRELAEGLGSLLGWRKEVPRKKTETRREIVGGSRKAYRETSPKVSGRSLGTRQEIVKGRP</sequence>
<feature type="region of interest" description="Disordered" evidence="1">
    <location>
        <begin position="41"/>
        <end position="81"/>
    </location>
</feature>
<feature type="region of interest" description="Disordered" evidence="1">
    <location>
        <begin position="1"/>
        <end position="21"/>
    </location>
</feature>
<organism evidence="2 3">
    <name type="scientific">Ensete ventricosum</name>
    <name type="common">Abyssinian banana</name>
    <name type="synonym">Musa ensete</name>
    <dbReference type="NCBI Taxonomy" id="4639"/>
    <lineage>
        <taxon>Eukaryota</taxon>
        <taxon>Viridiplantae</taxon>
        <taxon>Streptophyta</taxon>
        <taxon>Embryophyta</taxon>
        <taxon>Tracheophyta</taxon>
        <taxon>Spermatophyta</taxon>
        <taxon>Magnoliopsida</taxon>
        <taxon>Liliopsida</taxon>
        <taxon>Zingiberales</taxon>
        <taxon>Musaceae</taxon>
        <taxon>Ensete</taxon>
    </lineage>
</organism>
<gene>
    <name evidence="2" type="ORF">B296_00016490</name>
</gene>
<evidence type="ECO:0000313" key="3">
    <source>
        <dbReference type="Proteomes" id="UP000287651"/>
    </source>
</evidence>
<evidence type="ECO:0000313" key="2">
    <source>
        <dbReference type="EMBL" id="RRT57754.1"/>
    </source>
</evidence>
<name>A0A426Z1A4_ENSVE</name>
<dbReference type="AlphaFoldDB" id="A0A426Z1A4"/>
<feature type="compositionally biased region" description="Basic and acidic residues" evidence="1">
    <location>
        <begin position="41"/>
        <end position="50"/>
    </location>
</feature>
<evidence type="ECO:0000256" key="1">
    <source>
        <dbReference type="SAM" id="MobiDB-lite"/>
    </source>
</evidence>
<accession>A0A426Z1A4</accession>